<sequence>MAHLESFRANTVDAPAVYVAYSRAKDAVALYTDSRARLTEALGLRDGAQVGAIDGARQEVEGALG</sequence>
<gene>
    <name evidence="1" type="ORF">DVR09_08470</name>
</gene>
<protein>
    <submittedName>
        <fullName evidence="1">Uncharacterized protein</fullName>
    </submittedName>
</protein>
<proteinExistence type="predicted"/>
<dbReference type="Proteomes" id="UP000254508">
    <property type="component" value="Chromosome"/>
</dbReference>
<reference evidence="2" key="1">
    <citation type="submission" date="2018-07" db="EMBL/GenBank/DDBJ databases">
        <title>Genome sequence of Erythrobacter strain YH-07, an antagonistic bacterium isolated from Yellow Sea.</title>
        <authorList>
            <person name="Tang T."/>
            <person name="Liu Q."/>
            <person name="Sun X."/>
        </authorList>
    </citation>
    <scope>NUCLEOTIDE SEQUENCE [LARGE SCALE GENOMIC DNA]</scope>
    <source>
        <strain evidence="2">YH-07</strain>
    </source>
</reference>
<dbReference type="OrthoDB" id="98563at2"/>
<dbReference type="KEGG" id="err:DVR09_08470"/>
<evidence type="ECO:0000313" key="2">
    <source>
        <dbReference type="Proteomes" id="UP000254508"/>
    </source>
</evidence>
<accession>A0A345YEL4</accession>
<organism evidence="1 2">
    <name type="scientific">Erythrobacter aureus</name>
    <dbReference type="NCBI Taxonomy" id="2182384"/>
    <lineage>
        <taxon>Bacteria</taxon>
        <taxon>Pseudomonadati</taxon>
        <taxon>Pseudomonadota</taxon>
        <taxon>Alphaproteobacteria</taxon>
        <taxon>Sphingomonadales</taxon>
        <taxon>Erythrobacteraceae</taxon>
        <taxon>Erythrobacter/Porphyrobacter group</taxon>
        <taxon>Erythrobacter</taxon>
    </lineage>
</organism>
<keyword evidence="2" id="KW-1185">Reference proteome</keyword>
<name>A0A345YEL4_9SPHN</name>
<dbReference type="AlphaFoldDB" id="A0A345YEL4"/>
<dbReference type="EMBL" id="CP031357">
    <property type="protein sequence ID" value="AXK42366.1"/>
    <property type="molecule type" value="Genomic_DNA"/>
</dbReference>
<evidence type="ECO:0000313" key="1">
    <source>
        <dbReference type="EMBL" id="AXK42366.1"/>
    </source>
</evidence>